<dbReference type="EMBL" id="JANPWZ010000672">
    <property type="protein sequence ID" value="KAJ3573573.1"/>
    <property type="molecule type" value="Genomic_DNA"/>
</dbReference>
<gene>
    <name evidence="2" type="ORF">NPX13_g4654</name>
</gene>
<evidence type="ECO:0000313" key="2">
    <source>
        <dbReference type="EMBL" id="KAJ3573573.1"/>
    </source>
</evidence>
<accession>A0A9W8NGD5</accession>
<reference evidence="2" key="1">
    <citation type="submission" date="2022-07" db="EMBL/GenBank/DDBJ databases">
        <title>Genome Sequence of Xylaria arbuscula.</title>
        <authorList>
            <person name="Buettner E."/>
        </authorList>
    </citation>
    <scope>NUCLEOTIDE SEQUENCE</scope>
    <source>
        <strain evidence="2">VT107</strain>
    </source>
</reference>
<feature type="compositionally biased region" description="Basic and acidic residues" evidence="1">
    <location>
        <begin position="28"/>
        <end position="40"/>
    </location>
</feature>
<name>A0A9W8NGD5_9PEZI</name>
<sequence>MSENKVVVNGEKPSQGGGDTEGETTQNHVREETQEQHPQDNADGADQYENNTASMDDIMTDDSHSGSLDD</sequence>
<dbReference type="AlphaFoldDB" id="A0A9W8NGD5"/>
<organism evidence="2 3">
    <name type="scientific">Xylaria arbuscula</name>
    <dbReference type="NCBI Taxonomy" id="114810"/>
    <lineage>
        <taxon>Eukaryota</taxon>
        <taxon>Fungi</taxon>
        <taxon>Dikarya</taxon>
        <taxon>Ascomycota</taxon>
        <taxon>Pezizomycotina</taxon>
        <taxon>Sordariomycetes</taxon>
        <taxon>Xylariomycetidae</taxon>
        <taxon>Xylariales</taxon>
        <taxon>Xylariaceae</taxon>
        <taxon>Xylaria</taxon>
    </lineage>
</organism>
<protein>
    <submittedName>
        <fullName evidence="2">Uncharacterized protein</fullName>
    </submittedName>
</protein>
<comment type="caution">
    <text evidence="2">The sequence shown here is derived from an EMBL/GenBank/DDBJ whole genome shotgun (WGS) entry which is preliminary data.</text>
</comment>
<proteinExistence type="predicted"/>
<keyword evidence="3" id="KW-1185">Reference proteome</keyword>
<dbReference type="Proteomes" id="UP001148614">
    <property type="component" value="Unassembled WGS sequence"/>
</dbReference>
<evidence type="ECO:0000256" key="1">
    <source>
        <dbReference type="SAM" id="MobiDB-lite"/>
    </source>
</evidence>
<evidence type="ECO:0000313" key="3">
    <source>
        <dbReference type="Proteomes" id="UP001148614"/>
    </source>
</evidence>
<feature type="region of interest" description="Disordered" evidence="1">
    <location>
        <begin position="1"/>
        <end position="70"/>
    </location>
</feature>